<dbReference type="PRINTS" id="PR00756">
    <property type="entry name" value="ALADIPTASE"/>
</dbReference>
<evidence type="ECO:0000256" key="7">
    <source>
        <dbReference type="ARBA" id="ARBA00022670"/>
    </source>
</evidence>
<keyword evidence="6 17" id="KW-0031">Aminopeptidase</keyword>
<evidence type="ECO:0000256" key="5">
    <source>
        <dbReference type="ARBA" id="ARBA00015611"/>
    </source>
</evidence>
<dbReference type="RefSeq" id="WP_019957060.1">
    <property type="nucleotide sequence ID" value="NZ_CP091512.1"/>
</dbReference>
<dbReference type="GO" id="GO:0016285">
    <property type="term" value="F:alanyl aminopeptidase activity"/>
    <property type="evidence" value="ECO:0007669"/>
    <property type="project" value="UniProtKB-EC"/>
</dbReference>
<dbReference type="CDD" id="cd09600">
    <property type="entry name" value="M1_APN"/>
    <property type="match status" value="1"/>
</dbReference>
<dbReference type="Pfam" id="PF11940">
    <property type="entry name" value="DUF3458"/>
    <property type="match status" value="1"/>
</dbReference>
<evidence type="ECO:0000259" key="16">
    <source>
        <dbReference type="Pfam" id="PF17900"/>
    </source>
</evidence>
<dbReference type="Pfam" id="PF17900">
    <property type="entry name" value="Peptidase_M1_N"/>
    <property type="match status" value="1"/>
</dbReference>
<evidence type="ECO:0000259" key="14">
    <source>
        <dbReference type="Pfam" id="PF11940"/>
    </source>
</evidence>
<dbReference type="EMBL" id="CP091512">
    <property type="protein sequence ID" value="UOO92734.1"/>
    <property type="molecule type" value="Genomic_DNA"/>
</dbReference>
<accession>A0ABY4EBY2</accession>
<dbReference type="Gene3D" id="2.60.40.1840">
    <property type="match status" value="1"/>
</dbReference>
<evidence type="ECO:0000256" key="8">
    <source>
        <dbReference type="ARBA" id="ARBA00022723"/>
    </source>
</evidence>
<dbReference type="InterPro" id="IPR027268">
    <property type="entry name" value="Peptidase_M4/M1_CTD_sf"/>
</dbReference>
<dbReference type="InterPro" id="IPR038438">
    <property type="entry name" value="PepN_Ig-like_sf"/>
</dbReference>
<evidence type="ECO:0000256" key="3">
    <source>
        <dbReference type="ARBA" id="ARBA00010136"/>
    </source>
</evidence>
<dbReference type="PANTHER" id="PTHR46322">
    <property type="entry name" value="PUROMYCIN-SENSITIVE AMINOPEPTIDASE"/>
    <property type="match status" value="1"/>
</dbReference>
<sequence length="883" mass="101144">MQTVHYLKDYKRPEFTVTQLDLHFDIQETHTQVKARMLVLPKQEQSSILVLDGSAQLVSVVLDGEVLGSDAYQVQDECLRIPNVPVESFVLEITTKVYPEQNKSLMGLYASNGNLYTQCEPEGFRKITYYLDRPDVMTKFSTTIVADKKRYPVLLSNGNQVAAGDIDKKRHYVKWIDPFRKPSYLFALVAGDFACSKDEFMTQSGRKVAIHFYTSEQDKHKVPYAIDALKRSMRWDEERFGLEYDLDIFMVVAVGDFNMGAMENKGLNIFNTKYVFADAQTATDKDFEHIEAVIGHEYFHNWTGNRVTCRDWFQLSLKEGLTVFRDQEFSGDMANRDVRRIENVMVLRGHQFPEDAGPTAHPIRPASYTEMNNFYTLTIYEKGSEVVRMLHTLLGEEGFQKGMKLYFQRHDGQAVTCDDFRLAMADANAYDLSQFALWYSQAGTPQVKLRSEYDAQNQVLRIHAQQTLPATPDTTLPKQAMMIPMTVGMLTQDGQAQTFVIDGKQADETVLVLTAFEQTWEFQQVASAPILSLLRGFSAPIYLEYAYSEADLMTLMLNDVDAFARWEAGQTLFRRVMKQAVCALRAEQEMPNIDGLIQALSQLMQQEIDPALLALMLTIPSEQEIWDQDFEHLNPVLLWQAREWLVLSIAKTCLKEISDLRLKAREAEQKSGIANIRDYHPELAKLRSLISTTRSYAARAQPEVLVYLNQQYENLTFNMTHEWGILQAINHETSPLRDQMLQQFAQKFDHDALVMDKYFTLVASSSREDAFERVQDALKHPRFSMENPNKVRSLIGTFTRNTRHFHHESGIGYAFVTDKIIELDAYNPQVAARLVQAFNVLNRVDVQRQNLMLAQLQRIQAQASLSKDTGEIVGKILSQFQVA</sequence>
<dbReference type="InterPro" id="IPR045357">
    <property type="entry name" value="Aminopeptidase_N-like_N"/>
</dbReference>
<dbReference type="EC" id="3.4.11.2" evidence="4 12"/>
<dbReference type="Gene3D" id="1.25.50.10">
    <property type="entry name" value="Peptidase M1, alanyl aminopeptidase, C-terminal domain"/>
    <property type="match status" value="1"/>
</dbReference>
<evidence type="ECO:0000256" key="11">
    <source>
        <dbReference type="ARBA" id="ARBA00023049"/>
    </source>
</evidence>
<keyword evidence="11" id="KW-0482">Metalloprotease</keyword>
<comment type="similarity">
    <text evidence="3">Belongs to the peptidase M1 family.</text>
</comment>
<feature type="domain" description="Aminopeptidase N-like N-terminal" evidence="16">
    <location>
        <begin position="80"/>
        <end position="185"/>
    </location>
</feature>
<evidence type="ECO:0000256" key="6">
    <source>
        <dbReference type="ARBA" id="ARBA00022438"/>
    </source>
</evidence>
<name>A0ABY4EBY2_VITST</name>
<evidence type="ECO:0000256" key="10">
    <source>
        <dbReference type="ARBA" id="ARBA00022833"/>
    </source>
</evidence>
<dbReference type="InterPro" id="IPR035414">
    <property type="entry name" value="Peptidase_M1_pepN_Ig-like"/>
</dbReference>
<dbReference type="Gene3D" id="3.30.2010.30">
    <property type="match status" value="1"/>
</dbReference>
<comment type="catalytic activity">
    <reaction evidence="1">
        <text>Release of an N-terminal amino acid, Xaa-|-Yaa- from a peptide, amide or arylamide. Xaa is preferably Ala, but may be most amino acids including Pro (slow action). When a terminal hydrophobic residue is followed by a prolyl residue, the two may be released as an intact Xaa-Pro dipeptide.</text>
        <dbReference type="EC" id="3.4.11.2"/>
    </reaction>
</comment>
<evidence type="ECO:0000313" key="17">
    <source>
        <dbReference type="EMBL" id="UOO92734.1"/>
    </source>
</evidence>
<evidence type="ECO:0000256" key="1">
    <source>
        <dbReference type="ARBA" id="ARBA00000098"/>
    </source>
</evidence>
<reference evidence="17" key="1">
    <citation type="submission" date="2021-12" db="EMBL/GenBank/DDBJ databases">
        <authorList>
            <person name="Veyrier F.J."/>
        </authorList>
    </citation>
    <scope>NUCLEOTIDE SEQUENCE</scope>
    <source>
        <strain evidence="17">SAG 1488-6</strain>
    </source>
</reference>
<keyword evidence="9 17" id="KW-0378">Hydrolase</keyword>
<evidence type="ECO:0000256" key="4">
    <source>
        <dbReference type="ARBA" id="ARBA00012564"/>
    </source>
</evidence>
<dbReference type="NCBIfam" id="TIGR02414">
    <property type="entry name" value="pepN_proteo"/>
    <property type="match status" value="1"/>
</dbReference>
<evidence type="ECO:0000256" key="12">
    <source>
        <dbReference type="NCBIfam" id="TIGR02414"/>
    </source>
</evidence>
<dbReference type="Pfam" id="PF01433">
    <property type="entry name" value="Peptidase_M1"/>
    <property type="match status" value="1"/>
</dbReference>
<evidence type="ECO:0000256" key="9">
    <source>
        <dbReference type="ARBA" id="ARBA00022801"/>
    </source>
</evidence>
<evidence type="ECO:0000313" key="18">
    <source>
        <dbReference type="Proteomes" id="UP000832034"/>
    </source>
</evidence>
<protein>
    <recommendedName>
        <fullName evidence="5 12">Aminopeptidase N</fullName>
        <ecNumber evidence="4 12">3.4.11.2</ecNumber>
    </recommendedName>
</protein>
<proteinExistence type="inferred from homology"/>
<keyword evidence="18" id="KW-1185">Reference proteome</keyword>
<dbReference type="SUPFAM" id="SSF63737">
    <property type="entry name" value="Leukotriene A4 hydrolase N-terminal domain"/>
    <property type="match status" value="1"/>
</dbReference>
<evidence type="ECO:0000259" key="13">
    <source>
        <dbReference type="Pfam" id="PF01433"/>
    </source>
</evidence>
<dbReference type="InterPro" id="IPR037144">
    <property type="entry name" value="Peptidase_M1_pepN_C_sf"/>
</dbReference>
<organism evidence="17 18">
    <name type="scientific">Vitreoscilla stercoraria</name>
    <dbReference type="NCBI Taxonomy" id="61"/>
    <lineage>
        <taxon>Bacteria</taxon>
        <taxon>Pseudomonadati</taxon>
        <taxon>Pseudomonadota</taxon>
        <taxon>Betaproteobacteria</taxon>
        <taxon>Neisseriales</taxon>
        <taxon>Neisseriaceae</taxon>
        <taxon>Vitreoscilla</taxon>
    </lineage>
</organism>
<comment type="cofactor">
    <cofactor evidence="2">
        <name>Zn(2+)</name>
        <dbReference type="ChEBI" id="CHEBI:29105"/>
    </cofactor>
</comment>
<dbReference type="InterPro" id="IPR014782">
    <property type="entry name" value="Peptidase_M1_dom"/>
</dbReference>
<dbReference type="SUPFAM" id="SSF55486">
    <property type="entry name" value="Metalloproteases ('zincins'), catalytic domain"/>
    <property type="match status" value="1"/>
</dbReference>
<feature type="domain" description="Peptidase M1 alanyl aminopeptidase Ig-like fold" evidence="14">
    <location>
        <begin position="443"/>
        <end position="545"/>
    </location>
</feature>
<dbReference type="Proteomes" id="UP000832034">
    <property type="component" value="Chromosome"/>
</dbReference>
<dbReference type="PANTHER" id="PTHR46322:SF1">
    <property type="entry name" value="PUROMYCIN-SENSITIVE AMINOPEPTIDASE"/>
    <property type="match status" value="1"/>
</dbReference>
<keyword evidence="8" id="KW-0479">Metal-binding</keyword>
<evidence type="ECO:0000259" key="15">
    <source>
        <dbReference type="Pfam" id="PF17432"/>
    </source>
</evidence>
<dbReference type="InterPro" id="IPR012779">
    <property type="entry name" value="Peptidase_M1_pepN"/>
</dbReference>
<dbReference type="InterPro" id="IPR042097">
    <property type="entry name" value="Aminopeptidase_N-like_N_sf"/>
</dbReference>
<dbReference type="Gene3D" id="2.60.40.1730">
    <property type="entry name" value="tricorn interacting facor f3 domain"/>
    <property type="match status" value="1"/>
</dbReference>
<dbReference type="Pfam" id="PF17432">
    <property type="entry name" value="DUF3458_C"/>
    <property type="match status" value="1"/>
</dbReference>
<evidence type="ECO:0000256" key="2">
    <source>
        <dbReference type="ARBA" id="ARBA00001947"/>
    </source>
</evidence>
<keyword evidence="10" id="KW-0862">Zinc</keyword>
<keyword evidence="7" id="KW-0645">Protease</keyword>
<feature type="domain" description="Peptidase M1 alanyl aminopeptidase C-terminal" evidence="15">
    <location>
        <begin position="550"/>
        <end position="877"/>
    </location>
</feature>
<dbReference type="InterPro" id="IPR024601">
    <property type="entry name" value="Peptidase_M1_pepN_C"/>
</dbReference>
<gene>
    <name evidence="17" type="primary">pepN</name>
    <name evidence="17" type="ORF">LVJ81_01410</name>
</gene>
<feature type="domain" description="Peptidase M1 membrane alanine aminopeptidase" evidence="13">
    <location>
        <begin position="224"/>
        <end position="435"/>
    </location>
</feature>
<dbReference type="Gene3D" id="1.10.390.10">
    <property type="entry name" value="Neutral Protease Domain 2"/>
    <property type="match status" value="1"/>
</dbReference>
<reference evidence="17" key="2">
    <citation type="journal article" date="2022" name="Res Sq">
        <title>Evolution of multicellular longitudinally dividing oral cavity symbionts (Neisseriaceae).</title>
        <authorList>
            <person name="Nyongesa S."/>
            <person name="Weber P."/>
            <person name="Bernet E."/>
            <person name="Pullido F."/>
            <person name="Nieckarz M."/>
            <person name="Delaby M."/>
            <person name="Nieves C."/>
            <person name="Viehboeck T."/>
            <person name="Krause N."/>
            <person name="Rivera-Millot A."/>
            <person name="Nakamura A."/>
            <person name="Vischer N."/>
            <person name="VanNieuwenhze M."/>
            <person name="Brun Y."/>
            <person name="Cava F."/>
            <person name="Bulgheresi S."/>
            <person name="Veyrier F."/>
        </authorList>
    </citation>
    <scope>NUCLEOTIDE SEQUENCE</scope>
    <source>
        <strain evidence="17">SAG 1488-6</strain>
    </source>
</reference>
<dbReference type="InterPro" id="IPR001930">
    <property type="entry name" value="Peptidase_M1"/>
</dbReference>